<dbReference type="CDD" id="cd01335">
    <property type="entry name" value="Radical_SAM"/>
    <property type="match status" value="1"/>
</dbReference>
<proteinExistence type="predicted"/>
<dbReference type="PROSITE" id="PS51918">
    <property type="entry name" value="RADICAL_SAM"/>
    <property type="match status" value="1"/>
</dbReference>
<dbReference type="Gene3D" id="3.20.20.70">
    <property type="entry name" value="Aldolase class I"/>
    <property type="match status" value="1"/>
</dbReference>
<dbReference type="SFLD" id="SFLDG01067">
    <property type="entry name" value="SPASM/twitch_domain_containing"/>
    <property type="match status" value="1"/>
</dbReference>
<dbReference type="InterPro" id="IPR007197">
    <property type="entry name" value="rSAM"/>
</dbReference>
<reference evidence="9" key="1">
    <citation type="submission" date="2020-02" db="EMBL/GenBank/DDBJ databases">
        <title>Genomic and physiological characterization of two novel Nitrospinaceae genera.</title>
        <authorList>
            <person name="Mueller A.J."/>
            <person name="Jung M.-Y."/>
            <person name="Strachan C.R."/>
            <person name="Herbold C.W."/>
            <person name="Kirkegaard R.H."/>
            <person name="Daims H."/>
        </authorList>
    </citation>
    <scope>NUCLEOTIDE SEQUENCE [LARGE SCALE GENOMIC DNA]</scope>
</reference>
<evidence type="ECO:0000256" key="1">
    <source>
        <dbReference type="ARBA" id="ARBA00001966"/>
    </source>
</evidence>
<keyword evidence="4" id="KW-0479">Metal-binding</keyword>
<dbReference type="PANTHER" id="PTHR11228:SF7">
    <property type="entry name" value="PQQA PEPTIDE CYCLASE"/>
    <property type="match status" value="1"/>
</dbReference>
<evidence type="ECO:0000259" key="7">
    <source>
        <dbReference type="PROSITE" id="PS51918"/>
    </source>
</evidence>
<accession>A0A7T0C1V8</accession>
<dbReference type="Pfam" id="PF13186">
    <property type="entry name" value="SPASM"/>
    <property type="match status" value="1"/>
</dbReference>
<evidence type="ECO:0000256" key="4">
    <source>
        <dbReference type="ARBA" id="ARBA00022723"/>
    </source>
</evidence>
<dbReference type="InterPro" id="IPR013785">
    <property type="entry name" value="Aldolase_TIM"/>
</dbReference>
<evidence type="ECO:0000313" key="8">
    <source>
        <dbReference type="EMBL" id="QPJ65009.1"/>
    </source>
</evidence>
<dbReference type="GO" id="GO:0003824">
    <property type="term" value="F:catalytic activity"/>
    <property type="evidence" value="ECO:0007669"/>
    <property type="project" value="InterPro"/>
</dbReference>
<organism evidence="8 9">
    <name type="scientific">Candidatus Nitrohelix vancouverensis</name>
    <dbReference type="NCBI Taxonomy" id="2705534"/>
    <lineage>
        <taxon>Bacteria</taxon>
        <taxon>Pseudomonadati</taxon>
        <taxon>Nitrospinota/Tectimicrobiota group</taxon>
        <taxon>Nitrospinota</taxon>
        <taxon>Nitrospinia</taxon>
        <taxon>Nitrospinales</taxon>
        <taxon>Nitrospinaceae</taxon>
        <taxon>Candidatus Nitrohelix</taxon>
    </lineage>
</organism>
<dbReference type="Pfam" id="PF04055">
    <property type="entry name" value="Radical_SAM"/>
    <property type="match status" value="1"/>
</dbReference>
<dbReference type="GO" id="GO:0046872">
    <property type="term" value="F:metal ion binding"/>
    <property type="evidence" value="ECO:0007669"/>
    <property type="project" value="UniProtKB-KW"/>
</dbReference>
<dbReference type="InterPro" id="IPR050377">
    <property type="entry name" value="Radical_SAM_PqqE_MftC-like"/>
</dbReference>
<name>A0A7T0C1V8_9BACT</name>
<keyword evidence="5" id="KW-0408">Iron</keyword>
<dbReference type="AlphaFoldDB" id="A0A7T0C1V8"/>
<dbReference type="GO" id="GO:0051536">
    <property type="term" value="F:iron-sulfur cluster binding"/>
    <property type="evidence" value="ECO:0007669"/>
    <property type="project" value="UniProtKB-KW"/>
</dbReference>
<evidence type="ECO:0000256" key="5">
    <source>
        <dbReference type="ARBA" id="ARBA00023004"/>
    </source>
</evidence>
<evidence type="ECO:0000256" key="6">
    <source>
        <dbReference type="ARBA" id="ARBA00023014"/>
    </source>
</evidence>
<dbReference type="InterPro" id="IPR023885">
    <property type="entry name" value="4Fe4S-binding_SPASM_dom"/>
</dbReference>
<evidence type="ECO:0000256" key="3">
    <source>
        <dbReference type="ARBA" id="ARBA00022691"/>
    </source>
</evidence>
<dbReference type="SFLD" id="SFLDS00029">
    <property type="entry name" value="Radical_SAM"/>
    <property type="match status" value="1"/>
</dbReference>
<dbReference type="EMBL" id="CP048620">
    <property type="protein sequence ID" value="QPJ65009.1"/>
    <property type="molecule type" value="Genomic_DNA"/>
</dbReference>
<dbReference type="KEGG" id="nva:G3M78_06245"/>
<sequence>MQSVKNWLKSLPFFPQADFYRRRLLDSRLFDFNTRPLASVLEDWPGALLLDITNRCNAKCLWCPNPELENLGAMSMDLYKKIIRNYGERGGIVIFGTFGEPLMDKSMRERLEFIQQFPKIHKIEILTNAFFLNETITPVLIDNGAGVDISLDELDKETFETVKKMSFDVVRDNILAFLKANQKAARPVPVNIRIKTLRTVEETLENDFFKQLADSQCSIVLNSIDDNIISNWAGTFDKQAFLKERLPEFRGPGRYTHKRYNETNVAPCAQLWKWLVVYWNGNVVLCCADMFSKSSVGNLETQSIEQVWQGDLMAGYRNKMVRRERFDVPLCQNCDIHLSWHNLKDYYDPGGEYLRDRKFIMG</sequence>
<dbReference type="PANTHER" id="PTHR11228">
    <property type="entry name" value="RADICAL SAM DOMAIN PROTEIN"/>
    <property type="match status" value="1"/>
</dbReference>
<evidence type="ECO:0000256" key="2">
    <source>
        <dbReference type="ARBA" id="ARBA00022485"/>
    </source>
</evidence>
<dbReference type="SFLD" id="SFLDG01387">
    <property type="entry name" value="BtrN-like_SPASM_domain_contain"/>
    <property type="match status" value="1"/>
</dbReference>
<evidence type="ECO:0000313" key="9">
    <source>
        <dbReference type="Proteomes" id="UP000594464"/>
    </source>
</evidence>
<dbReference type="InterPro" id="IPR034391">
    <property type="entry name" value="AdoMet-like_SPASM_containing"/>
</dbReference>
<protein>
    <submittedName>
        <fullName evidence="8">Radical SAM protein</fullName>
    </submittedName>
</protein>
<feature type="domain" description="Radical SAM core" evidence="7">
    <location>
        <begin position="42"/>
        <end position="259"/>
    </location>
</feature>
<dbReference type="InterPro" id="IPR058240">
    <property type="entry name" value="rSAM_sf"/>
</dbReference>
<dbReference type="SUPFAM" id="SSF102114">
    <property type="entry name" value="Radical SAM enzymes"/>
    <property type="match status" value="1"/>
</dbReference>
<comment type="cofactor">
    <cofactor evidence="1">
        <name>[4Fe-4S] cluster</name>
        <dbReference type="ChEBI" id="CHEBI:49883"/>
    </cofactor>
</comment>
<keyword evidence="3" id="KW-0949">S-adenosyl-L-methionine</keyword>
<dbReference type="Proteomes" id="UP000594464">
    <property type="component" value="Chromosome"/>
</dbReference>
<gene>
    <name evidence="8" type="ORF">G3M78_06245</name>
</gene>
<keyword evidence="6" id="KW-0411">Iron-sulfur</keyword>
<keyword evidence="2" id="KW-0004">4Fe-4S</keyword>
<dbReference type="CDD" id="cd21109">
    <property type="entry name" value="SPASM"/>
    <property type="match status" value="1"/>
</dbReference>